<keyword evidence="11" id="KW-0808">Transferase</keyword>
<evidence type="ECO:0000256" key="9">
    <source>
        <dbReference type="PIRSR" id="PIRSR001549-1"/>
    </source>
</evidence>
<dbReference type="SUPFAM" id="SSF55681">
    <property type="entry name" value="Class II aaRS and biotin synthetases"/>
    <property type="match status" value="1"/>
</dbReference>
<dbReference type="PANTHER" id="PTHR43707:SF1">
    <property type="entry name" value="HISTIDINE--TRNA LIGASE, MITOCHONDRIAL-RELATED"/>
    <property type="match status" value="1"/>
</dbReference>
<dbReference type="Proteomes" id="UP001162834">
    <property type="component" value="Chromosome"/>
</dbReference>
<evidence type="ECO:0000256" key="4">
    <source>
        <dbReference type="ARBA" id="ARBA00011496"/>
    </source>
</evidence>
<keyword evidence="11" id="KW-0328">Glycosyltransferase</keyword>
<feature type="binding site" evidence="9">
    <location>
        <position position="251"/>
    </location>
    <ligand>
        <name>L-histidine</name>
        <dbReference type="ChEBI" id="CHEBI:57595"/>
    </ligand>
</feature>
<evidence type="ECO:0000313" key="11">
    <source>
        <dbReference type="EMBL" id="UGS36299.1"/>
    </source>
</evidence>
<dbReference type="KEGG" id="sbae:DSM104329_02703"/>
<dbReference type="GO" id="GO:0016757">
    <property type="term" value="F:glycosyltransferase activity"/>
    <property type="evidence" value="ECO:0007669"/>
    <property type="project" value="UniProtKB-KW"/>
</dbReference>
<dbReference type="PIRSF" id="PIRSF001549">
    <property type="entry name" value="His-tRNA_synth"/>
    <property type="match status" value="1"/>
</dbReference>
<comment type="subunit">
    <text evidence="4 8">Heteromultimer composed of HisG and HisZ subunits.</text>
</comment>
<feature type="binding site" evidence="9">
    <location>
        <position position="105"/>
    </location>
    <ligand>
        <name>L-histidine</name>
        <dbReference type="ChEBI" id="CHEBI:57595"/>
    </ligand>
</feature>
<dbReference type="Gene3D" id="3.30.930.10">
    <property type="entry name" value="Bira Bifunctional Protein, Domain 2"/>
    <property type="match status" value="1"/>
</dbReference>
<evidence type="ECO:0000256" key="2">
    <source>
        <dbReference type="ARBA" id="ARBA00004667"/>
    </source>
</evidence>
<evidence type="ECO:0000256" key="7">
    <source>
        <dbReference type="ARBA" id="ARBA00025246"/>
    </source>
</evidence>
<keyword evidence="8" id="KW-0028">Amino-acid biosynthesis</keyword>
<dbReference type="PANTHER" id="PTHR43707">
    <property type="entry name" value="HISTIDYL-TRNA SYNTHETASE"/>
    <property type="match status" value="1"/>
</dbReference>
<feature type="binding site" evidence="9">
    <location>
        <begin position="255"/>
        <end position="256"/>
    </location>
    <ligand>
        <name>L-histidine</name>
        <dbReference type="ChEBI" id="CHEBI:57595"/>
    </ligand>
</feature>
<dbReference type="Pfam" id="PF13393">
    <property type="entry name" value="tRNA-synt_His"/>
    <property type="match status" value="1"/>
</dbReference>
<proteinExistence type="inferred from homology"/>
<name>A0A9E7C150_9ACTN</name>
<keyword evidence="12" id="KW-1185">Reference proteome</keyword>
<evidence type="ECO:0000313" key="12">
    <source>
        <dbReference type="Proteomes" id="UP001162834"/>
    </source>
</evidence>
<comment type="function">
    <text evidence="7 8">Required for the first step of histidine biosynthesis. May allow the feedback regulation of ATP phosphoribosyltransferase activity by histidine.</text>
</comment>
<feature type="binding site" evidence="9">
    <location>
        <begin position="75"/>
        <end position="77"/>
    </location>
    <ligand>
        <name>L-histidine</name>
        <dbReference type="ChEBI" id="CHEBI:57595"/>
    </ligand>
</feature>
<feature type="binding site" evidence="9">
    <location>
        <position position="119"/>
    </location>
    <ligand>
        <name>L-histidine</name>
        <dbReference type="ChEBI" id="CHEBI:57595"/>
    </ligand>
</feature>
<protein>
    <recommendedName>
        <fullName evidence="5 8">ATP phosphoribosyltransferase regulatory subunit</fullName>
    </recommendedName>
</protein>
<dbReference type="InterPro" id="IPR041715">
    <property type="entry name" value="HisRS-like_core"/>
</dbReference>
<reference evidence="11" key="1">
    <citation type="journal article" date="2022" name="Int. J. Syst. Evol. Microbiol.">
        <title>Pseudomonas aegrilactucae sp. nov. and Pseudomonas morbosilactucae sp. nov., pathogens causing bacterial rot of lettuce in Japan.</title>
        <authorList>
            <person name="Sawada H."/>
            <person name="Fujikawa T."/>
            <person name="Satou M."/>
        </authorList>
    </citation>
    <scope>NUCLEOTIDE SEQUENCE</scope>
    <source>
        <strain evidence="11">0166_1</strain>
    </source>
</reference>
<dbReference type="CDD" id="cd00773">
    <property type="entry name" value="HisRS-like_core"/>
    <property type="match status" value="1"/>
</dbReference>
<comment type="subcellular location">
    <subcellularLocation>
        <location evidence="1 8">Cytoplasm</location>
    </subcellularLocation>
</comment>
<evidence type="ECO:0000256" key="6">
    <source>
        <dbReference type="ARBA" id="ARBA00022490"/>
    </source>
</evidence>
<evidence type="ECO:0000259" key="10">
    <source>
        <dbReference type="Pfam" id="PF13393"/>
    </source>
</evidence>
<dbReference type="InterPro" id="IPR045864">
    <property type="entry name" value="aa-tRNA-synth_II/BPL/LPL"/>
</dbReference>
<comment type="miscellaneous">
    <text evidence="8">This function is generally fulfilled by the C-terminal part of HisG, which is missing in some bacteria such as this one.</text>
</comment>
<dbReference type="AlphaFoldDB" id="A0A9E7C150"/>
<feature type="domain" description="Class II Histidinyl-tRNA synthetase (HisRS)-like catalytic core" evidence="10">
    <location>
        <begin position="8"/>
        <end position="300"/>
    </location>
</feature>
<evidence type="ECO:0000256" key="3">
    <source>
        <dbReference type="ARBA" id="ARBA00005539"/>
    </source>
</evidence>
<dbReference type="InterPro" id="IPR004516">
    <property type="entry name" value="HisRS/HisZ"/>
</dbReference>
<evidence type="ECO:0000256" key="1">
    <source>
        <dbReference type="ARBA" id="ARBA00004496"/>
    </source>
</evidence>
<feature type="binding site" evidence="9">
    <location>
        <position position="123"/>
    </location>
    <ligand>
        <name>L-histidine</name>
        <dbReference type="ChEBI" id="CHEBI:57595"/>
    </ligand>
</feature>
<sequence>MMHPIPSGTRDVLPDEMRELRAIENALLGVFDDAGYGQIATPALEFESVLARGESGPPAYRVLDDHGNVLGLRTDMTIPIARVAATRYAASDPPYRFCYIANAYRQVRPHRGQMRELRQAGVELIGSPAPAGTAEVLEVLCRALDAVGMRDYRIGLGSASIVPALLDQAGVSDGDREAVLHELVTRDFVGLERELARLGLDERIARVPLLRGGPAVLDEVPGQAGSLLGEAIELLSAPVRDRVIIDLGLARDLGYYTGSIFEVYAPGLGQPLGGGGRYDELLGRFGRPLPAVGFALSIDGLHEALAGA</sequence>
<accession>A0A9E7C150</accession>
<dbReference type="InterPro" id="IPR004517">
    <property type="entry name" value="HisZ"/>
</dbReference>
<dbReference type="GO" id="GO:0000105">
    <property type="term" value="P:L-histidine biosynthetic process"/>
    <property type="evidence" value="ECO:0007669"/>
    <property type="project" value="UniProtKB-UniRule"/>
</dbReference>
<dbReference type="GO" id="GO:0006427">
    <property type="term" value="P:histidyl-tRNA aminoacylation"/>
    <property type="evidence" value="ECO:0007669"/>
    <property type="project" value="TreeGrafter"/>
</dbReference>
<comment type="similarity">
    <text evidence="3 8">Belongs to the class-II aminoacyl-tRNA synthetase family. HisZ subfamily.</text>
</comment>
<comment type="pathway">
    <text evidence="2 8">Amino-acid biosynthesis; L-histidine biosynthesis; L-histidine from 5-phospho-alpha-D-ribose 1-diphosphate: step 1/9.</text>
</comment>
<organism evidence="11 12">
    <name type="scientific">Capillimicrobium parvum</name>
    <dbReference type="NCBI Taxonomy" id="2884022"/>
    <lineage>
        <taxon>Bacteria</taxon>
        <taxon>Bacillati</taxon>
        <taxon>Actinomycetota</taxon>
        <taxon>Thermoleophilia</taxon>
        <taxon>Solirubrobacterales</taxon>
        <taxon>Capillimicrobiaceae</taxon>
        <taxon>Capillimicrobium</taxon>
    </lineage>
</organism>
<evidence type="ECO:0000256" key="8">
    <source>
        <dbReference type="HAMAP-Rule" id="MF_00125"/>
    </source>
</evidence>
<dbReference type="EMBL" id="CP087164">
    <property type="protein sequence ID" value="UGS36299.1"/>
    <property type="molecule type" value="Genomic_DNA"/>
</dbReference>
<dbReference type="GO" id="GO:0005737">
    <property type="term" value="C:cytoplasm"/>
    <property type="evidence" value="ECO:0007669"/>
    <property type="project" value="UniProtKB-SubCell"/>
</dbReference>
<evidence type="ECO:0000256" key="5">
    <source>
        <dbReference type="ARBA" id="ARBA00020397"/>
    </source>
</evidence>
<keyword evidence="6 8" id="KW-0963">Cytoplasm</keyword>
<dbReference type="RefSeq" id="WP_259315972.1">
    <property type="nucleotide sequence ID" value="NZ_CP087164.1"/>
</dbReference>
<gene>
    <name evidence="8 11" type="primary">hisZ</name>
    <name evidence="11" type="ORF">DSM104329_02703</name>
</gene>
<keyword evidence="8" id="KW-0368">Histidine biosynthesis</keyword>
<dbReference type="GO" id="GO:0004821">
    <property type="term" value="F:histidine-tRNA ligase activity"/>
    <property type="evidence" value="ECO:0007669"/>
    <property type="project" value="TreeGrafter"/>
</dbReference>
<dbReference type="HAMAP" id="MF_00125">
    <property type="entry name" value="HisZ"/>
    <property type="match status" value="1"/>
</dbReference>